<protein>
    <recommendedName>
        <fullName evidence="2">DUF7788 domain-containing protein</fullName>
    </recommendedName>
</protein>
<dbReference type="EMBL" id="JBBPBM010000045">
    <property type="protein sequence ID" value="KAK8522341.1"/>
    <property type="molecule type" value="Genomic_DNA"/>
</dbReference>
<gene>
    <name evidence="3" type="ORF">V6N12_056053</name>
</gene>
<comment type="caution">
    <text evidence="3">The sequence shown here is derived from an EMBL/GenBank/DDBJ whole genome shotgun (WGS) entry which is preliminary data.</text>
</comment>
<evidence type="ECO:0000259" key="2">
    <source>
        <dbReference type="Pfam" id="PF25043"/>
    </source>
</evidence>
<feature type="compositionally biased region" description="Acidic residues" evidence="1">
    <location>
        <begin position="22"/>
        <end position="31"/>
    </location>
</feature>
<evidence type="ECO:0000256" key="1">
    <source>
        <dbReference type="SAM" id="MobiDB-lite"/>
    </source>
</evidence>
<dbReference type="InterPro" id="IPR011205">
    <property type="entry name" value="UCP015417_vWA"/>
</dbReference>
<proteinExistence type="predicted"/>
<evidence type="ECO:0000313" key="4">
    <source>
        <dbReference type="Proteomes" id="UP001472677"/>
    </source>
</evidence>
<feature type="domain" description="DUF7788" evidence="2">
    <location>
        <begin position="79"/>
        <end position="116"/>
    </location>
</feature>
<dbReference type="PANTHER" id="PTHR31373">
    <property type="entry name" value="OS06G0652100 PROTEIN"/>
    <property type="match status" value="1"/>
</dbReference>
<organism evidence="3 4">
    <name type="scientific">Hibiscus sabdariffa</name>
    <name type="common">roselle</name>
    <dbReference type="NCBI Taxonomy" id="183260"/>
    <lineage>
        <taxon>Eukaryota</taxon>
        <taxon>Viridiplantae</taxon>
        <taxon>Streptophyta</taxon>
        <taxon>Embryophyta</taxon>
        <taxon>Tracheophyta</taxon>
        <taxon>Spermatophyta</taxon>
        <taxon>Magnoliopsida</taxon>
        <taxon>eudicotyledons</taxon>
        <taxon>Gunneridae</taxon>
        <taxon>Pentapetalae</taxon>
        <taxon>rosids</taxon>
        <taxon>malvids</taxon>
        <taxon>Malvales</taxon>
        <taxon>Malvaceae</taxon>
        <taxon>Malvoideae</taxon>
        <taxon>Hibiscus</taxon>
    </lineage>
</organism>
<evidence type="ECO:0000313" key="3">
    <source>
        <dbReference type="EMBL" id="KAK8522341.1"/>
    </source>
</evidence>
<sequence>MEVTVEIGSGCSDGGDVSGTAEAEEEEEEGEKEEKRKRGFGVLEMTWGLRIWLAIENTEMFFWQNKTRQDSNVKGKLSNGMVVCDVSGSMNGMPMEVSVALGVLLSDLSKAPWKGEGYYLKSDIEIDRSIVRLHGRLTLQIKFWNLKDSGSTPVPATRKGVALVLGPRW</sequence>
<keyword evidence="4" id="KW-1185">Reference proteome</keyword>
<dbReference type="Proteomes" id="UP001472677">
    <property type="component" value="Unassembled WGS sequence"/>
</dbReference>
<dbReference type="PANTHER" id="PTHR31373:SF27">
    <property type="entry name" value="TROVE DOMAIN-CONTAINING PROTEIN"/>
    <property type="match status" value="1"/>
</dbReference>
<dbReference type="Pfam" id="PF25043">
    <property type="entry name" value="DUF7788"/>
    <property type="match status" value="1"/>
</dbReference>
<feature type="region of interest" description="Disordered" evidence="1">
    <location>
        <begin position="1"/>
        <end position="36"/>
    </location>
</feature>
<accession>A0ABR2CRD4</accession>
<dbReference type="InterPro" id="IPR056690">
    <property type="entry name" value="DUF7788"/>
</dbReference>
<reference evidence="3 4" key="1">
    <citation type="journal article" date="2024" name="G3 (Bethesda)">
        <title>Genome assembly of Hibiscus sabdariffa L. provides insights into metabolisms of medicinal natural products.</title>
        <authorList>
            <person name="Kim T."/>
        </authorList>
    </citation>
    <scope>NUCLEOTIDE SEQUENCE [LARGE SCALE GENOMIC DNA]</scope>
    <source>
        <strain evidence="3">TK-2024</strain>
        <tissue evidence="3">Old leaves</tissue>
    </source>
</reference>
<name>A0ABR2CRD4_9ROSI</name>